<comment type="caution">
    <text evidence="1">The sequence shown here is derived from an EMBL/GenBank/DDBJ whole genome shotgun (WGS) entry which is preliminary data.</text>
</comment>
<dbReference type="AlphaFoldDB" id="A0AAW3V1J4"/>
<sequence length="190" mass="21028">MKERGRNRSATIDRGIAFFNEIGIPTRYEPGATGFSEGVYIEQGELLVDQGCRVSVLLHEGAHLAITPRRYRRLMSGNLYAGRREMFRHVGEMGLPPDTPLYRAVLQSSDPEATAWAYAAGLHLGFSEEDIIQDDQYGGDGETIRLALSIRSYAGINGLAHAGFCALRPDRTSPVWPKLAFWTQEVDAKG</sequence>
<evidence type="ECO:0000313" key="1">
    <source>
        <dbReference type="EMBL" id="MBB6204404.1"/>
    </source>
</evidence>
<name>A0AAW3V1J4_9BURK</name>
<protein>
    <recommendedName>
        <fullName evidence="3">IrrE N-terminal-like domain-containing protein</fullName>
    </recommendedName>
</protein>
<dbReference type="EMBL" id="JACIIK010000009">
    <property type="protein sequence ID" value="MBB6204404.1"/>
    <property type="molecule type" value="Genomic_DNA"/>
</dbReference>
<dbReference type="Proteomes" id="UP000518681">
    <property type="component" value="Unassembled WGS sequence"/>
</dbReference>
<gene>
    <name evidence="1" type="ORF">GGD69_005298</name>
</gene>
<evidence type="ECO:0000313" key="2">
    <source>
        <dbReference type="Proteomes" id="UP000518681"/>
    </source>
</evidence>
<reference evidence="1 2" key="1">
    <citation type="submission" date="2020-08" db="EMBL/GenBank/DDBJ databases">
        <title>Genomic Encyclopedia of Type Strains, Phase IV (KMG-V): Genome sequencing to study the core and pangenomes of soil and plant-associated prokaryotes.</title>
        <authorList>
            <person name="Whitman W."/>
        </authorList>
    </citation>
    <scope>NUCLEOTIDE SEQUENCE [LARGE SCALE GENOMIC DNA]</scope>
    <source>
        <strain evidence="1 2">SEMIA 4013</strain>
    </source>
</reference>
<proteinExistence type="predicted"/>
<accession>A0AAW3V1J4</accession>
<dbReference type="RefSeq" id="WP_183800905.1">
    <property type="nucleotide sequence ID" value="NZ_JACIII010000013.1"/>
</dbReference>
<evidence type="ECO:0008006" key="3">
    <source>
        <dbReference type="Google" id="ProtNLM"/>
    </source>
</evidence>
<organism evidence="1 2">
    <name type="scientific">Paraburkholderia fungorum</name>
    <dbReference type="NCBI Taxonomy" id="134537"/>
    <lineage>
        <taxon>Bacteria</taxon>
        <taxon>Pseudomonadati</taxon>
        <taxon>Pseudomonadota</taxon>
        <taxon>Betaproteobacteria</taxon>
        <taxon>Burkholderiales</taxon>
        <taxon>Burkholderiaceae</taxon>
        <taxon>Paraburkholderia</taxon>
    </lineage>
</organism>